<evidence type="ECO:0000256" key="2">
    <source>
        <dbReference type="SAM" id="Phobius"/>
    </source>
</evidence>
<evidence type="ECO:0000313" key="4">
    <source>
        <dbReference type="Proteomes" id="UP001589610"/>
    </source>
</evidence>
<keyword evidence="4" id="KW-1185">Reference proteome</keyword>
<evidence type="ECO:0000256" key="1">
    <source>
        <dbReference type="SAM" id="MobiDB-lite"/>
    </source>
</evidence>
<feature type="transmembrane region" description="Helical" evidence="2">
    <location>
        <begin position="33"/>
        <end position="51"/>
    </location>
</feature>
<keyword evidence="2" id="KW-0812">Transmembrane</keyword>
<proteinExistence type="predicted"/>
<organism evidence="3 4">
    <name type="scientific">Streptosporangium vulgare</name>
    <dbReference type="NCBI Taxonomy" id="46190"/>
    <lineage>
        <taxon>Bacteria</taxon>
        <taxon>Bacillati</taxon>
        <taxon>Actinomycetota</taxon>
        <taxon>Actinomycetes</taxon>
        <taxon>Streptosporangiales</taxon>
        <taxon>Streptosporangiaceae</taxon>
        <taxon>Streptosporangium</taxon>
    </lineage>
</organism>
<keyword evidence="2" id="KW-1133">Transmembrane helix</keyword>
<feature type="transmembrane region" description="Helical" evidence="2">
    <location>
        <begin position="57"/>
        <end position="77"/>
    </location>
</feature>
<accession>A0ABV5TCJ7</accession>
<evidence type="ECO:0000313" key="3">
    <source>
        <dbReference type="EMBL" id="MFB9676036.1"/>
    </source>
</evidence>
<sequence length="82" mass="8900">MTDLHHIPEAAEAPRPVRPAGVRTGRTGMVRPVLWFLLMVSAVLNVVFSSIGTNVLAGIGFGLATLACVAALIVHHYRNRRR</sequence>
<gene>
    <name evidence="3" type="ORF">ACFFRH_11095</name>
</gene>
<dbReference type="Proteomes" id="UP001589610">
    <property type="component" value="Unassembled WGS sequence"/>
</dbReference>
<name>A0ABV5TCJ7_9ACTN</name>
<protein>
    <submittedName>
        <fullName evidence="3">Uncharacterized protein</fullName>
    </submittedName>
</protein>
<comment type="caution">
    <text evidence="3">The sequence shown here is derived from an EMBL/GenBank/DDBJ whole genome shotgun (WGS) entry which is preliminary data.</text>
</comment>
<dbReference type="EMBL" id="JBHMBS010000004">
    <property type="protein sequence ID" value="MFB9676036.1"/>
    <property type="molecule type" value="Genomic_DNA"/>
</dbReference>
<reference evidence="3 4" key="1">
    <citation type="submission" date="2024-09" db="EMBL/GenBank/DDBJ databases">
        <authorList>
            <person name="Sun Q."/>
            <person name="Mori K."/>
        </authorList>
    </citation>
    <scope>NUCLEOTIDE SEQUENCE [LARGE SCALE GENOMIC DNA]</scope>
    <source>
        <strain evidence="3 4">JCM 3028</strain>
    </source>
</reference>
<feature type="region of interest" description="Disordered" evidence="1">
    <location>
        <begin position="1"/>
        <end position="22"/>
    </location>
</feature>
<dbReference type="RefSeq" id="WP_344743226.1">
    <property type="nucleotide sequence ID" value="NZ_BAAAWW010000019.1"/>
</dbReference>
<feature type="compositionally biased region" description="Low complexity" evidence="1">
    <location>
        <begin position="10"/>
        <end position="22"/>
    </location>
</feature>
<keyword evidence="2" id="KW-0472">Membrane</keyword>